<dbReference type="Proteomes" id="UP000199149">
    <property type="component" value="Unassembled WGS sequence"/>
</dbReference>
<gene>
    <name evidence="1" type="ORF">SAMN05421738_1249</name>
</gene>
<proteinExistence type="predicted"/>
<dbReference type="PROSITE" id="PS51257">
    <property type="entry name" value="PROKAR_LIPOPROTEIN"/>
    <property type="match status" value="1"/>
</dbReference>
<name>A0A1I5BA11_9FLAO</name>
<dbReference type="RefSeq" id="WP_092910611.1">
    <property type="nucleotide sequence ID" value="NZ_FOUZ01000024.1"/>
</dbReference>
<sequence length="194" mass="22876">MLKYSLLVFVFLFVSSCYTPKYTLHDNLKYSEKNHINKNSTFVLTKNNFPFYVEKFNTKVDTDFKSILGDKLILKQNYLNLDTTILIDKFLDDKELKLIKEESKSDYLIVLKTILKPSFTESSSNNMPNVKREYHIILELYDLTNYKRIYTKESISVLDFTHEGISVSKTKESQLNKTFELLINDFKKYVNNKG</sequence>
<evidence type="ECO:0000313" key="2">
    <source>
        <dbReference type="Proteomes" id="UP000199149"/>
    </source>
</evidence>
<organism evidence="1 2">
    <name type="scientific">Algoriella xinjiangensis</name>
    <dbReference type="NCBI Taxonomy" id="684065"/>
    <lineage>
        <taxon>Bacteria</taxon>
        <taxon>Pseudomonadati</taxon>
        <taxon>Bacteroidota</taxon>
        <taxon>Flavobacteriia</taxon>
        <taxon>Flavobacteriales</taxon>
        <taxon>Weeksellaceae</taxon>
        <taxon>Algoriella</taxon>
    </lineage>
</organism>
<protein>
    <submittedName>
        <fullName evidence="1">Uncharacterized protein</fullName>
    </submittedName>
</protein>
<accession>A0A1I5BA11</accession>
<reference evidence="2" key="1">
    <citation type="submission" date="2016-10" db="EMBL/GenBank/DDBJ databases">
        <authorList>
            <person name="Varghese N."/>
            <person name="Submissions S."/>
        </authorList>
    </citation>
    <scope>NUCLEOTIDE SEQUENCE [LARGE SCALE GENOMIC DNA]</scope>
    <source>
        <strain evidence="2">XJ109</strain>
    </source>
</reference>
<evidence type="ECO:0000313" key="1">
    <source>
        <dbReference type="EMBL" id="SFN71480.1"/>
    </source>
</evidence>
<dbReference type="STRING" id="684065.SAMN05421738_1249"/>
<dbReference type="OrthoDB" id="1446916at2"/>
<dbReference type="AlphaFoldDB" id="A0A1I5BA11"/>
<dbReference type="EMBL" id="FOUZ01000024">
    <property type="protein sequence ID" value="SFN71480.1"/>
    <property type="molecule type" value="Genomic_DNA"/>
</dbReference>
<keyword evidence="2" id="KW-1185">Reference proteome</keyword>